<dbReference type="PANTHER" id="PTHR33048:SF47">
    <property type="entry name" value="INTEGRAL MEMBRANE PROTEIN-RELATED"/>
    <property type="match status" value="1"/>
</dbReference>
<comment type="similarity">
    <text evidence="5">Belongs to the SAT4 family.</text>
</comment>
<dbReference type="InterPro" id="IPR049326">
    <property type="entry name" value="Rhodopsin_dom_fungi"/>
</dbReference>
<dbReference type="EMBL" id="JACCJC010000078">
    <property type="protein sequence ID" value="KAF6228589.1"/>
    <property type="molecule type" value="Genomic_DNA"/>
</dbReference>
<dbReference type="OrthoDB" id="3934549at2759"/>
<dbReference type="AlphaFoldDB" id="A0A8H6FHY4"/>
<keyword evidence="2 6" id="KW-0812">Transmembrane</keyword>
<feature type="transmembrane region" description="Helical" evidence="6">
    <location>
        <begin position="54"/>
        <end position="77"/>
    </location>
</feature>
<proteinExistence type="inferred from homology"/>
<keyword evidence="3 6" id="KW-1133">Transmembrane helix</keyword>
<feature type="transmembrane region" description="Helical" evidence="6">
    <location>
        <begin position="89"/>
        <end position="120"/>
    </location>
</feature>
<keyword evidence="9" id="KW-1185">Reference proteome</keyword>
<feature type="transmembrane region" description="Helical" evidence="6">
    <location>
        <begin position="171"/>
        <end position="189"/>
    </location>
</feature>
<dbReference type="PANTHER" id="PTHR33048">
    <property type="entry name" value="PTH11-LIKE INTEGRAL MEMBRANE PROTEIN (AFU_ORTHOLOGUE AFUA_5G11245)"/>
    <property type="match status" value="1"/>
</dbReference>
<dbReference type="Proteomes" id="UP000578531">
    <property type="component" value="Unassembled WGS sequence"/>
</dbReference>
<evidence type="ECO:0000256" key="4">
    <source>
        <dbReference type="ARBA" id="ARBA00023136"/>
    </source>
</evidence>
<evidence type="ECO:0000256" key="1">
    <source>
        <dbReference type="ARBA" id="ARBA00004141"/>
    </source>
</evidence>
<dbReference type="GO" id="GO:0016020">
    <property type="term" value="C:membrane"/>
    <property type="evidence" value="ECO:0007669"/>
    <property type="project" value="UniProtKB-SubCell"/>
</dbReference>
<evidence type="ECO:0000259" key="7">
    <source>
        <dbReference type="Pfam" id="PF20684"/>
    </source>
</evidence>
<protein>
    <recommendedName>
        <fullName evidence="7">Rhodopsin domain-containing protein</fullName>
    </recommendedName>
</protein>
<feature type="transmembrane region" description="Helical" evidence="6">
    <location>
        <begin position="12"/>
        <end position="31"/>
    </location>
</feature>
<evidence type="ECO:0000256" key="2">
    <source>
        <dbReference type="ARBA" id="ARBA00022692"/>
    </source>
</evidence>
<dbReference type="InterPro" id="IPR052337">
    <property type="entry name" value="SAT4-like"/>
</dbReference>
<dbReference type="RefSeq" id="XP_037159404.1">
    <property type="nucleotide sequence ID" value="XM_037313702.1"/>
</dbReference>
<keyword evidence="4 6" id="KW-0472">Membrane</keyword>
<evidence type="ECO:0000313" key="8">
    <source>
        <dbReference type="EMBL" id="KAF6228589.1"/>
    </source>
</evidence>
<organism evidence="8 9">
    <name type="scientific">Letharia columbiana</name>
    <dbReference type="NCBI Taxonomy" id="112416"/>
    <lineage>
        <taxon>Eukaryota</taxon>
        <taxon>Fungi</taxon>
        <taxon>Dikarya</taxon>
        <taxon>Ascomycota</taxon>
        <taxon>Pezizomycotina</taxon>
        <taxon>Lecanoromycetes</taxon>
        <taxon>OSLEUM clade</taxon>
        <taxon>Lecanoromycetidae</taxon>
        <taxon>Lecanorales</taxon>
        <taxon>Lecanorineae</taxon>
        <taxon>Parmeliaceae</taxon>
        <taxon>Letharia</taxon>
    </lineage>
</organism>
<evidence type="ECO:0000313" key="9">
    <source>
        <dbReference type="Proteomes" id="UP000578531"/>
    </source>
</evidence>
<evidence type="ECO:0000256" key="5">
    <source>
        <dbReference type="ARBA" id="ARBA00038359"/>
    </source>
</evidence>
<name>A0A8H6FHY4_9LECA</name>
<sequence>MLRRKIGVDDYTILAALACALIQSVIAIFQVKKGFGRNIQYLDPTQIKDITRDVFVTILFNIIGTSFVRVSVCLFILQLLPFTERLIRWWTYGLMVFFAVTAMATFLSMCFQCIPIRGIWDETINAHCISTAATTKINQASGAFSVFMDVLCVLLPIMVFRKLQISWRNKLAVFVLLGLGLFTAGAAIARIVLYDFGSENLTWDLVPDAIWSCVEQNIGIIVASMPALRQLFTVFKLQRNVQHSHSSEKPFAGANHFITSPLRTSFEGMQFDKTPSLDSPVNNITEQMELKQKVDSGNKVSPTTSMTSRLACLSLSAEKLQGVEEDHNAKARECTEKWEERRESMPTLGNLAVLRYSCGIEGGSPRLET</sequence>
<dbReference type="GeneID" id="59293465"/>
<feature type="domain" description="Rhodopsin" evidence="7">
    <location>
        <begin position="2"/>
        <end position="233"/>
    </location>
</feature>
<dbReference type="Pfam" id="PF20684">
    <property type="entry name" value="Fung_rhodopsin"/>
    <property type="match status" value="1"/>
</dbReference>
<feature type="transmembrane region" description="Helical" evidence="6">
    <location>
        <begin position="140"/>
        <end position="159"/>
    </location>
</feature>
<comment type="caution">
    <text evidence="8">The sequence shown here is derived from an EMBL/GenBank/DDBJ whole genome shotgun (WGS) entry which is preliminary data.</text>
</comment>
<evidence type="ECO:0000256" key="3">
    <source>
        <dbReference type="ARBA" id="ARBA00022989"/>
    </source>
</evidence>
<evidence type="ECO:0000256" key="6">
    <source>
        <dbReference type="SAM" id="Phobius"/>
    </source>
</evidence>
<accession>A0A8H6FHY4</accession>
<comment type="subcellular location">
    <subcellularLocation>
        <location evidence="1">Membrane</location>
        <topology evidence="1">Multi-pass membrane protein</topology>
    </subcellularLocation>
</comment>
<reference evidence="8 9" key="1">
    <citation type="journal article" date="2020" name="Genomics">
        <title>Complete, high-quality genomes from long-read metagenomic sequencing of two wolf lichen thalli reveals enigmatic genome architecture.</title>
        <authorList>
            <person name="McKenzie S.K."/>
            <person name="Walston R.F."/>
            <person name="Allen J.L."/>
        </authorList>
    </citation>
    <scope>NUCLEOTIDE SEQUENCE [LARGE SCALE GENOMIC DNA]</scope>
    <source>
        <strain evidence="8">WasteWater2</strain>
    </source>
</reference>
<gene>
    <name evidence="8" type="ORF">HO173_011824</name>
</gene>